<dbReference type="RefSeq" id="WP_093252943.1">
    <property type="nucleotide sequence ID" value="NZ_FNGP01000005.1"/>
</dbReference>
<name>A0A1G9MEW9_9ACTN</name>
<evidence type="ECO:0000313" key="2">
    <source>
        <dbReference type="Proteomes" id="UP000199475"/>
    </source>
</evidence>
<reference evidence="1 2" key="1">
    <citation type="submission" date="2016-10" db="EMBL/GenBank/DDBJ databases">
        <authorList>
            <person name="de Groot N.N."/>
        </authorList>
    </citation>
    <scope>NUCLEOTIDE SEQUENCE [LARGE SCALE GENOMIC DNA]</scope>
    <source>
        <strain evidence="1 2">CGMCC 1.9159</strain>
    </source>
</reference>
<dbReference type="AlphaFoldDB" id="A0A1G9MEW9"/>
<dbReference type="OrthoDB" id="3533713at2"/>
<dbReference type="EMBL" id="FNGP01000005">
    <property type="protein sequence ID" value="SDL72684.1"/>
    <property type="molecule type" value="Genomic_DNA"/>
</dbReference>
<proteinExistence type="predicted"/>
<dbReference type="Pfam" id="PF15580">
    <property type="entry name" value="Imm53"/>
    <property type="match status" value="1"/>
</dbReference>
<gene>
    <name evidence="1" type="ORF">SAMN04488242_2586</name>
</gene>
<keyword evidence="2" id="KW-1185">Reference proteome</keyword>
<protein>
    <submittedName>
        <fullName evidence="1">Immunity protein 53</fullName>
    </submittedName>
</protein>
<dbReference type="STRING" id="686624.SAMN04488242_2586"/>
<organism evidence="1 2">
    <name type="scientific">Tessaracoccus oleiagri</name>
    <dbReference type="NCBI Taxonomy" id="686624"/>
    <lineage>
        <taxon>Bacteria</taxon>
        <taxon>Bacillati</taxon>
        <taxon>Actinomycetota</taxon>
        <taxon>Actinomycetes</taxon>
        <taxon>Propionibacteriales</taxon>
        <taxon>Propionibacteriaceae</taxon>
        <taxon>Tessaracoccus</taxon>
    </lineage>
</organism>
<dbReference type="Proteomes" id="UP000199475">
    <property type="component" value="Unassembled WGS sequence"/>
</dbReference>
<evidence type="ECO:0000313" key="1">
    <source>
        <dbReference type="EMBL" id="SDL72684.1"/>
    </source>
</evidence>
<sequence length="118" mass="13368">MIKRASPPLADLWDEQAPGTLTWLQAWYATQTNGDWEHGYGVKITTLDNPGWSVSIDLNETQQDGQPFLGQEVIRSEHDWYVARVSRSIFKADCGPLNLGEVLHIFRVWVDGKTRGVN</sequence>
<accession>A0A1G9MEW9</accession>
<dbReference type="InterPro" id="IPR028228">
    <property type="entry name" value="Imm53"/>
</dbReference>